<dbReference type="AlphaFoldDB" id="A0A0F9TEK2"/>
<reference evidence="1" key="1">
    <citation type="journal article" date="2015" name="Nature">
        <title>Complex archaea that bridge the gap between prokaryotes and eukaryotes.</title>
        <authorList>
            <person name="Spang A."/>
            <person name="Saw J.H."/>
            <person name="Jorgensen S.L."/>
            <person name="Zaremba-Niedzwiedzka K."/>
            <person name="Martijn J."/>
            <person name="Lind A.E."/>
            <person name="van Eijk R."/>
            <person name="Schleper C."/>
            <person name="Guy L."/>
            <person name="Ettema T.J."/>
        </authorList>
    </citation>
    <scope>NUCLEOTIDE SEQUENCE</scope>
</reference>
<organism evidence="1">
    <name type="scientific">marine sediment metagenome</name>
    <dbReference type="NCBI Taxonomy" id="412755"/>
    <lineage>
        <taxon>unclassified sequences</taxon>
        <taxon>metagenomes</taxon>
        <taxon>ecological metagenomes</taxon>
    </lineage>
</organism>
<protein>
    <submittedName>
        <fullName evidence="1">Uncharacterized protein</fullName>
    </submittedName>
</protein>
<dbReference type="EMBL" id="LAZR01000275">
    <property type="protein sequence ID" value="KKN77669.1"/>
    <property type="molecule type" value="Genomic_DNA"/>
</dbReference>
<accession>A0A0F9TEK2</accession>
<gene>
    <name evidence="1" type="ORF">LCGC14_0357950</name>
</gene>
<proteinExistence type="predicted"/>
<sequence>MIRAKNKHGVMATGNLFRTRDGKYYLMSPSVTLEVLAHNPEMAFVEIDLATGAEDTGKDDLHGDRIYGSRGEMKGRDRVIDNGGYEHGVWWDTVRLVWMMGNIPLGPQLESELEIVKAPDSD</sequence>
<comment type="caution">
    <text evidence="1">The sequence shown here is derived from an EMBL/GenBank/DDBJ whole genome shotgun (WGS) entry which is preliminary data.</text>
</comment>
<evidence type="ECO:0000313" key="1">
    <source>
        <dbReference type="EMBL" id="KKN77669.1"/>
    </source>
</evidence>
<name>A0A0F9TEK2_9ZZZZ</name>